<dbReference type="RefSeq" id="WP_168988324.1">
    <property type="nucleotide sequence ID" value="NZ_CAWPHM010000291.1"/>
</dbReference>
<proteinExistence type="predicted"/>
<feature type="region of interest" description="Disordered" evidence="1">
    <location>
        <begin position="370"/>
        <end position="389"/>
    </location>
</feature>
<evidence type="ECO:0000313" key="3">
    <source>
        <dbReference type="Proteomes" id="UP000599523"/>
    </source>
</evidence>
<evidence type="ECO:0000256" key="1">
    <source>
        <dbReference type="SAM" id="MobiDB-lite"/>
    </source>
</evidence>
<dbReference type="EMBL" id="WTVM01000064">
    <property type="protein sequence ID" value="NMG03610.1"/>
    <property type="molecule type" value="Genomic_DNA"/>
</dbReference>
<dbReference type="Proteomes" id="UP000599523">
    <property type="component" value="Unassembled WGS sequence"/>
</dbReference>
<comment type="caution">
    <text evidence="2">The sequence shown here is derived from an EMBL/GenBank/DDBJ whole genome shotgun (WGS) entry which is preliminary data.</text>
</comment>
<dbReference type="AlphaFoldDB" id="A0A972JA37"/>
<gene>
    <name evidence="2" type="ORF">GPA21_11585</name>
</gene>
<evidence type="ECO:0000313" key="2">
    <source>
        <dbReference type="EMBL" id="NMG03610.1"/>
    </source>
</evidence>
<dbReference type="Pfam" id="PF11062">
    <property type="entry name" value="DUF2863"/>
    <property type="match status" value="1"/>
</dbReference>
<dbReference type="InterPro" id="IPR021292">
    <property type="entry name" value="DUF2863"/>
</dbReference>
<keyword evidence="3" id="KW-1185">Reference proteome</keyword>
<organism evidence="2 3">
    <name type="scientific">Azoarcus taiwanensis</name>
    <dbReference type="NCBI Taxonomy" id="666964"/>
    <lineage>
        <taxon>Bacteria</taxon>
        <taxon>Pseudomonadati</taxon>
        <taxon>Pseudomonadota</taxon>
        <taxon>Betaproteobacteria</taxon>
        <taxon>Rhodocyclales</taxon>
        <taxon>Zoogloeaceae</taxon>
        <taxon>Azoarcus</taxon>
    </lineage>
</organism>
<name>A0A972JA37_9RHOO</name>
<accession>A0A972JA37</accession>
<sequence length="389" mass="42918">MKRTRHKRRGGLSRETEALMRMAIGLSESGCRAEDQHWERRLTVAIDDMLRAQDEDGLNAALDTLHAQHPQAYEELADFIESRAECASGISEDHEILLIGAPVLAWSRYKIPASTIVPAVLSNLRVHLQAHIVAENARIALADFLFSPDQLPQGYCATAEFAAALGRAALEGHDLHIATEGLPETAQFLSDTRYLLAAVAVPRGEPLFAWQEEGSNRDSAFTRWRNQGGACLAPIMPGCATEVVLPEAYFAASRHADSHSRPYSIRASVAFLGAELDTPAASLRAVIAPFHDEKLEEYRIGFSVRDREQVVHGVVWPLLGAEDEHSDIPLQIESVLRDCGVTDIVNQEHRFPLEYCDDCGAPMYPSAEGETVHAEMPESHGENTPRHLH</sequence>
<reference evidence="2" key="1">
    <citation type="submission" date="2019-12" db="EMBL/GenBank/DDBJ databases">
        <title>Comparative genomics gives insights into the taxonomy of the Azoarcus-Aromatoleum group and reveals separate origins of nif in the plant-associated Azoarcus and non-plant-associated Aromatoleum sub-groups.</title>
        <authorList>
            <person name="Lafos M."/>
            <person name="Maluk M."/>
            <person name="Batista M."/>
            <person name="Junghare M."/>
            <person name="Carmona M."/>
            <person name="Faoro H."/>
            <person name="Cruz L.M."/>
            <person name="Battistoni F."/>
            <person name="De Souza E."/>
            <person name="Pedrosa F."/>
            <person name="Chen W.-M."/>
            <person name="Poole P.S."/>
            <person name="Dixon R.A."/>
            <person name="James E.K."/>
        </authorList>
    </citation>
    <scope>NUCLEOTIDE SEQUENCE</scope>
    <source>
        <strain evidence="2">NSC3</strain>
    </source>
</reference>
<protein>
    <submittedName>
        <fullName evidence="2">DUF2863 family protein</fullName>
    </submittedName>
</protein>